<dbReference type="PANTHER" id="PTHR34439">
    <property type="entry name" value="CENTROBIN"/>
    <property type="match status" value="1"/>
</dbReference>
<feature type="compositionally biased region" description="Basic and acidic residues" evidence="2">
    <location>
        <begin position="468"/>
        <end position="488"/>
    </location>
</feature>
<feature type="compositionally biased region" description="Polar residues" evidence="2">
    <location>
        <begin position="280"/>
        <end position="292"/>
    </location>
</feature>
<feature type="compositionally biased region" description="Polar residues" evidence="2">
    <location>
        <begin position="1255"/>
        <end position="1272"/>
    </location>
</feature>
<dbReference type="GO" id="GO:0005814">
    <property type="term" value="C:centriole"/>
    <property type="evidence" value="ECO:0007669"/>
    <property type="project" value="TreeGrafter"/>
</dbReference>
<dbReference type="InterPro" id="IPR038923">
    <property type="entry name" value="Centrobin"/>
</dbReference>
<feature type="compositionally biased region" description="Basic and acidic residues" evidence="2">
    <location>
        <begin position="238"/>
        <end position="259"/>
    </location>
</feature>
<dbReference type="GO" id="GO:0005813">
    <property type="term" value="C:centrosome"/>
    <property type="evidence" value="ECO:0007669"/>
    <property type="project" value="TreeGrafter"/>
</dbReference>
<feature type="region of interest" description="Disordered" evidence="2">
    <location>
        <begin position="1387"/>
        <end position="1410"/>
    </location>
</feature>
<evidence type="ECO:0000313" key="4">
    <source>
        <dbReference type="Proteomes" id="UP000005408"/>
    </source>
</evidence>
<accession>A0A8W8MTN1</accession>
<feature type="region of interest" description="Disordered" evidence="2">
    <location>
        <begin position="129"/>
        <end position="203"/>
    </location>
</feature>
<dbReference type="GO" id="GO:0051299">
    <property type="term" value="P:centrosome separation"/>
    <property type="evidence" value="ECO:0007669"/>
    <property type="project" value="TreeGrafter"/>
</dbReference>
<sequence length="1599" mass="181639">MHMQVRRQMDELNDSLEDYEVNEGIPTVISRNTTGMEDYNSGNEQSGNPVSLMQTGPFMVNEAALNIRGEFDFTQIGIGEIQARSSLGYRRSGPEGSPAFNTSSGFLPQKTADEESVIFRPVGQLDFSALDDTERNEDISRDRSVSTPQKNRPQAPYMAAEREEVYGSQDMDQNDSRNNSPAAGFFEMNQSPRQSSESDEELNSRVIFSPLRRMENNDSTENIHRFEFESHSVPNKFQNDDQRFHEPNLAKSPLSDRGKSSPKAPQKVKYIMSPGEVNPGKNQQITSPSSPVNRPDRREVFVSIPAVDQHREKNGTSPSIQKDNQPKMQRAFTNDEDNMNSQEPRTTHVHVQGNASWDIPVSESSQQTHVKTSKPQQKPLNEKRPFVSSVRSESYNAYLQSKESHLPRPKTKGSDAVKPADTSKVNNIQRPDGSRQNAGEKKMAGPYPTHAENRVMARRNMGAGQNERQVRTDQTTRRTVESAVENRPRSYHGGGETRVNDHSPVHPGANVVTQVQHYQSDGEDVAQKHVTKKNIDVFGMDEVRSQLKNMLKFSSASGLDDNQMNYSDNGFMMEMQAAEEMMHRPGEYSMNSNSGGEDVSELLENFPSFTSKMWSDSSNLNRSESSLYAENQRLREVMEKERYRRKHCEQYIQKLNGKLLETQQQLAVAISTEKRKDLMIEQLDKQLAKVVEGWKTRDEEKEGMLIKLRTEKVKIEEKLSRQDEMIKNFEKDMADALDQMRSEKERASIEISTLKAQISERERARYHAEEMLDAERERSQLINQEWENLKETREVAEKKLQQLQDRLRSEQDDWFKREQELLQRIDEVSENNQKVLKQEKEKCEEAVKLCKDHEEKIYSLQTESKKFEMELDAAIREKESMKVEMGIMEAKFESSQRSLEADLQSKMEKEIASQMAEIHKRTEETENEIRQSHRLQIKELNQRYTKDMEKNLAKFHSDQKSREEEFRKLTLEYEEKLQEQRSEITSLHSIKQKLESQRSEILMKLQYMMQSQWNEAVQMLATTPQRKTYANTSFSSQVNATSTATTLNSSLPGGQGAFPITSSPGRDSHILPPVEPNVSDLTTSLHVQQFFQSLSQPLVFPPHSSFQTDSNISSNHHHSTSHNVTNTSHQGTQIHEPGKASEEHHRREEEGRGARNGAQEDRVPSVEEEEQETIHNWLRNSQDSFRTGASFLGTEDIKSSNLSVSELVNKFQGPSGLQGSEGFLPQGQHLDYVSVSNSVPAAYPSAAVAIRPPQHGNSQASNQNPPRVVSSNRVHDRSFDSARSANQREEQSFPERFAQSLPVKGGSASPTHSHQSKEEPVSWPQRNVIHSPPTKQSRGHVTEDHSLSEEGIRLDVDYHHLSQRLDEHESKHSQLQHYIQMLLQKPPGDPVVGEGEEDSSMHSNDHTEEDLNDTAQAAQIQQDMIRLQQLREKKKSQAMNNVMPPEQLAEISKMLNQVKGQSGGQVKTATTSSEEEQMLQIFNLLKFMQRGTGHVRHDSGGVAKPDAGHNPSAPTSPRSQGKDKVKRNLKDQMAGVMEGQVRTDKQGGKPPLNQQQKKPERKVAAGPKPGPGAKSKSAWKTLLISILGYRHYLYNNNNI</sequence>
<proteinExistence type="predicted"/>
<keyword evidence="4" id="KW-1185">Reference proteome</keyword>
<name>A0A8W8MTN1_MAGGI</name>
<feature type="compositionally biased region" description="Polar residues" evidence="2">
    <location>
        <begin position="362"/>
        <end position="379"/>
    </location>
</feature>
<dbReference type="Proteomes" id="UP000005408">
    <property type="component" value="Unassembled WGS sequence"/>
</dbReference>
<feature type="region of interest" description="Disordered" evidence="2">
    <location>
        <begin position="1493"/>
        <end position="1577"/>
    </location>
</feature>
<feature type="region of interest" description="Disordered" evidence="2">
    <location>
        <begin position="1251"/>
        <end position="1346"/>
    </location>
</feature>
<feature type="region of interest" description="Disordered" evidence="2">
    <location>
        <begin position="231"/>
        <end position="447"/>
    </location>
</feature>
<feature type="compositionally biased region" description="Polar residues" evidence="2">
    <location>
        <begin position="423"/>
        <end position="437"/>
    </location>
</feature>
<reference evidence="3" key="1">
    <citation type="submission" date="2022-08" db="UniProtKB">
        <authorList>
            <consortium name="EnsemblMetazoa"/>
        </authorList>
    </citation>
    <scope>IDENTIFICATION</scope>
    <source>
        <strain evidence="3">05x7-T-G4-1.051#20</strain>
    </source>
</reference>
<feature type="compositionally biased region" description="Basic and acidic residues" evidence="2">
    <location>
        <begin position="132"/>
        <end position="144"/>
    </location>
</feature>
<organism evidence="3 4">
    <name type="scientific">Magallana gigas</name>
    <name type="common">Pacific oyster</name>
    <name type="synonym">Crassostrea gigas</name>
    <dbReference type="NCBI Taxonomy" id="29159"/>
    <lineage>
        <taxon>Eukaryota</taxon>
        <taxon>Metazoa</taxon>
        <taxon>Spiralia</taxon>
        <taxon>Lophotrochozoa</taxon>
        <taxon>Mollusca</taxon>
        <taxon>Bivalvia</taxon>
        <taxon>Autobranchia</taxon>
        <taxon>Pteriomorphia</taxon>
        <taxon>Ostreida</taxon>
        <taxon>Ostreoidea</taxon>
        <taxon>Ostreidae</taxon>
        <taxon>Magallana</taxon>
    </lineage>
</organism>
<evidence type="ECO:0000256" key="2">
    <source>
        <dbReference type="SAM" id="MobiDB-lite"/>
    </source>
</evidence>
<evidence type="ECO:0000256" key="1">
    <source>
        <dbReference type="SAM" id="Coils"/>
    </source>
</evidence>
<evidence type="ECO:0000313" key="3">
    <source>
        <dbReference type="EnsemblMetazoa" id="G35286.1:cds"/>
    </source>
</evidence>
<feature type="compositionally biased region" description="Polar residues" evidence="2">
    <location>
        <begin position="389"/>
        <end position="401"/>
    </location>
</feature>
<feature type="coiled-coil region" evidence="1">
    <location>
        <begin position="712"/>
        <end position="884"/>
    </location>
</feature>
<feature type="compositionally biased region" description="Basic and acidic residues" evidence="2">
    <location>
        <begin position="1273"/>
        <end position="1293"/>
    </location>
</feature>
<protein>
    <recommendedName>
        <fullName evidence="5">Centrobin</fullName>
    </recommendedName>
</protein>
<feature type="region of interest" description="Disordered" evidence="2">
    <location>
        <begin position="1105"/>
        <end position="1172"/>
    </location>
</feature>
<feature type="region of interest" description="Disordered" evidence="2">
    <location>
        <begin position="463"/>
        <end position="508"/>
    </location>
</feature>
<evidence type="ECO:0008006" key="5">
    <source>
        <dbReference type="Google" id="ProtNLM"/>
    </source>
</evidence>
<feature type="compositionally biased region" description="Basic and acidic residues" evidence="2">
    <location>
        <begin position="1520"/>
        <end position="1530"/>
    </location>
</feature>
<dbReference type="EnsemblMetazoa" id="G35286.1">
    <property type="protein sequence ID" value="G35286.1:cds"/>
    <property type="gene ID" value="G35286"/>
</dbReference>
<keyword evidence="1" id="KW-0175">Coiled coil</keyword>
<dbReference type="GO" id="GO:1902410">
    <property type="term" value="P:mitotic cytokinetic process"/>
    <property type="evidence" value="ECO:0007669"/>
    <property type="project" value="TreeGrafter"/>
</dbReference>
<feature type="compositionally biased region" description="Basic and acidic residues" evidence="2">
    <location>
        <begin position="1136"/>
        <end position="1165"/>
    </location>
</feature>
<dbReference type="GO" id="GO:0007099">
    <property type="term" value="P:centriole replication"/>
    <property type="evidence" value="ECO:0007669"/>
    <property type="project" value="InterPro"/>
</dbReference>
<feature type="compositionally biased region" description="Polar residues" evidence="2">
    <location>
        <begin position="315"/>
        <end position="327"/>
    </location>
</feature>
<dbReference type="PANTHER" id="PTHR34439:SF1">
    <property type="entry name" value="CENTROBIN"/>
    <property type="match status" value="1"/>
</dbReference>
<dbReference type="GO" id="GO:1902017">
    <property type="term" value="P:regulation of cilium assembly"/>
    <property type="evidence" value="ECO:0007669"/>
    <property type="project" value="InterPro"/>
</dbReference>